<keyword evidence="2 6" id="KW-0808">Transferase</keyword>
<evidence type="ECO:0000259" key="7">
    <source>
        <dbReference type="Pfam" id="PF00349"/>
    </source>
</evidence>
<dbReference type="UniPathway" id="UPA00109">
    <property type="reaction ID" value="UER00180"/>
</dbReference>
<dbReference type="SUPFAM" id="SSF53067">
    <property type="entry name" value="Actin-like ATPase domain"/>
    <property type="match status" value="2"/>
</dbReference>
<dbReference type="GO" id="GO:0006013">
    <property type="term" value="P:mannose metabolic process"/>
    <property type="evidence" value="ECO:0007669"/>
    <property type="project" value="TreeGrafter"/>
</dbReference>
<dbReference type="InterPro" id="IPR043129">
    <property type="entry name" value="ATPase_NBD"/>
</dbReference>
<dbReference type="GeneID" id="40385400"/>
<dbReference type="PROSITE" id="PS00329">
    <property type="entry name" value="HSP70_2"/>
    <property type="match status" value="1"/>
</dbReference>
<organism evidence="9 10">
    <name type="scientific">Pichia kudriavzevii</name>
    <name type="common">Yeast</name>
    <name type="synonym">Issatchenkia orientalis</name>
    <dbReference type="NCBI Taxonomy" id="4909"/>
    <lineage>
        <taxon>Eukaryota</taxon>
        <taxon>Fungi</taxon>
        <taxon>Dikarya</taxon>
        <taxon>Ascomycota</taxon>
        <taxon>Saccharomycotina</taxon>
        <taxon>Pichiomycetes</taxon>
        <taxon>Pichiales</taxon>
        <taxon>Pichiaceae</taxon>
        <taxon>Pichia</taxon>
    </lineage>
</organism>
<dbReference type="KEGG" id="pkz:C5L36_0D03070"/>
<feature type="domain" description="Hexokinase N-terminal" evidence="7">
    <location>
        <begin position="79"/>
        <end position="264"/>
    </location>
</feature>
<dbReference type="GO" id="GO:0005524">
    <property type="term" value="F:ATP binding"/>
    <property type="evidence" value="ECO:0007669"/>
    <property type="project" value="UniProtKB-UniRule"/>
</dbReference>
<dbReference type="Gene3D" id="3.30.420.40">
    <property type="match status" value="1"/>
</dbReference>
<dbReference type="GO" id="GO:0005536">
    <property type="term" value="F:D-glucose binding"/>
    <property type="evidence" value="ECO:0007669"/>
    <property type="project" value="InterPro"/>
</dbReference>
<keyword evidence="3 6" id="KW-0547">Nucleotide-binding</keyword>
<dbReference type="Pfam" id="PF00349">
    <property type="entry name" value="Hexokinase_1"/>
    <property type="match status" value="1"/>
</dbReference>
<dbReference type="GO" id="GO:0005739">
    <property type="term" value="C:mitochondrion"/>
    <property type="evidence" value="ECO:0007669"/>
    <property type="project" value="TreeGrafter"/>
</dbReference>
<keyword evidence="10" id="KW-1185">Reference proteome</keyword>
<keyword evidence="4 6" id="KW-0418">Kinase</keyword>
<proteinExistence type="inferred from homology"/>
<dbReference type="PANTHER" id="PTHR19443">
    <property type="entry name" value="HEXOKINASE"/>
    <property type="match status" value="1"/>
</dbReference>
<evidence type="ECO:0000256" key="2">
    <source>
        <dbReference type="ARBA" id="ARBA00022679"/>
    </source>
</evidence>
<dbReference type="Gene3D" id="3.40.367.20">
    <property type="match status" value="1"/>
</dbReference>
<evidence type="ECO:0000256" key="1">
    <source>
        <dbReference type="ARBA" id="ARBA00009225"/>
    </source>
</evidence>
<dbReference type="GO" id="GO:0001678">
    <property type="term" value="P:intracellular glucose homeostasis"/>
    <property type="evidence" value="ECO:0007669"/>
    <property type="project" value="InterPro"/>
</dbReference>
<dbReference type="InterPro" id="IPR022672">
    <property type="entry name" value="Hexokinase_N"/>
</dbReference>
<dbReference type="GO" id="GO:0006006">
    <property type="term" value="P:glucose metabolic process"/>
    <property type="evidence" value="ECO:0007669"/>
    <property type="project" value="TreeGrafter"/>
</dbReference>
<evidence type="ECO:0000313" key="10">
    <source>
        <dbReference type="Proteomes" id="UP000249293"/>
    </source>
</evidence>
<dbReference type="EMBL" id="CP028776">
    <property type="protein sequence ID" value="AWU77571.1"/>
    <property type="molecule type" value="Genomic_DNA"/>
</dbReference>
<dbReference type="GO" id="GO:0005829">
    <property type="term" value="C:cytosol"/>
    <property type="evidence" value="ECO:0007669"/>
    <property type="project" value="TreeGrafter"/>
</dbReference>
<dbReference type="InterPro" id="IPR022673">
    <property type="entry name" value="Hexokinase_C"/>
</dbReference>
<keyword evidence="5 6" id="KW-0067">ATP-binding</keyword>
<dbReference type="InterPro" id="IPR001312">
    <property type="entry name" value="Hexokinase"/>
</dbReference>
<evidence type="ECO:0000256" key="6">
    <source>
        <dbReference type="RuleBase" id="RU362007"/>
    </source>
</evidence>
<dbReference type="EC" id="2.7.1.-" evidence="6"/>
<dbReference type="AlphaFoldDB" id="A0A2U9R8N8"/>
<dbReference type="RefSeq" id="XP_029323048.1">
    <property type="nucleotide sequence ID" value="XM_029467188.1"/>
</dbReference>
<comment type="similarity">
    <text evidence="1 6">Belongs to the hexokinase family.</text>
</comment>
<dbReference type="Pfam" id="PF03727">
    <property type="entry name" value="Hexokinase_2"/>
    <property type="match status" value="1"/>
</dbReference>
<gene>
    <name evidence="9" type="ORF">C5L36_0D03070</name>
</gene>
<dbReference type="PANTHER" id="PTHR19443:SF24">
    <property type="entry name" value="PHOSPHOTRANSFERASE"/>
    <property type="match status" value="1"/>
</dbReference>
<evidence type="ECO:0000256" key="5">
    <source>
        <dbReference type="ARBA" id="ARBA00022840"/>
    </source>
</evidence>
<sequence length="529" mass="59213">MISQLQMSYLVSQLRTDTEEDSRAPVSGLEILKGGPLLISTDNFSDSSTDSLALQKNNTNSAEVKQAIMSYLKIHEIEKNFDTITREFENSIHESLQKSQNCMLPCFNVVCDSNCLPDEYYAVIDIGGSTLRISVIKFLEENKAECIINKSWVIFDDNKHLDQQFFEWIAGNFKSLIANDMKVLLENSRGSMKVGITWSFPLLQIEAPNRAVVSDLGKGFSVCLEFKGKDLKDIFEESFTRFGLDIEIYAIINDSVSGFVAGSYLINSKLGLVQGTGVNSCFFVDKEKLSYGKIGFLKPNFGEEKILVNAEASFLGYHLFPHISEADKEMNPLWDVISEQELPYPHMTTGDYGVFQPLEVITSGRYIPEIIRRILMKTMDMEKHSEGGAEYSLSAELLGELCLSDDDDDDDEVRGKLCTALQLEYISKDEIGILKIITEVVIHRASIVLASYIIAMLRVSGHIDTDILTISVVGSMLQHFPRYKETVLEILGNKKHIYKLPNITFGFVEDSSIYGAAIAACATQRSLCL</sequence>
<evidence type="ECO:0000313" key="9">
    <source>
        <dbReference type="EMBL" id="AWU77571.1"/>
    </source>
</evidence>
<reference evidence="9 10" key="1">
    <citation type="submission" date="2018-06" db="EMBL/GenBank/DDBJ databases">
        <title>Population genomics shows no distinction between pathogenic Candida krusei and environmental Pichia kudriavzevii: One species, four names.</title>
        <authorList>
            <person name="Douglass A.P."/>
            <person name="Offei B."/>
            <person name="Braun-Galleani S."/>
            <person name="Coughlan A.Y."/>
            <person name="Martos A."/>
            <person name="Ortiz-Merino R.A."/>
            <person name="Byrne K.P."/>
            <person name="Wolfe K.H."/>
        </authorList>
    </citation>
    <scope>NUCLEOTIDE SEQUENCE [LARGE SCALE GENOMIC DNA]</scope>
    <source>
        <strain evidence="9 10">CBS573</strain>
    </source>
</reference>
<dbReference type="InterPro" id="IPR018181">
    <property type="entry name" value="Heat_shock_70_CS"/>
</dbReference>
<dbReference type="GO" id="GO:0004340">
    <property type="term" value="F:glucokinase activity"/>
    <property type="evidence" value="ECO:0007669"/>
    <property type="project" value="TreeGrafter"/>
</dbReference>
<evidence type="ECO:0000259" key="8">
    <source>
        <dbReference type="Pfam" id="PF03727"/>
    </source>
</evidence>
<evidence type="ECO:0000256" key="3">
    <source>
        <dbReference type="ARBA" id="ARBA00022741"/>
    </source>
</evidence>
<keyword evidence="6" id="KW-0324">Glycolysis</keyword>
<protein>
    <recommendedName>
        <fullName evidence="6">Phosphotransferase</fullName>
        <ecNumber evidence="6">2.7.1.-</ecNumber>
    </recommendedName>
</protein>
<accession>A0A2U9R8N8</accession>
<dbReference type="Proteomes" id="UP000249293">
    <property type="component" value="Chromosome 4"/>
</dbReference>
<dbReference type="STRING" id="4909.A0A2U9R8N8"/>
<dbReference type="GO" id="GO:0008865">
    <property type="term" value="F:fructokinase activity"/>
    <property type="evidence" value="ECO:0007669"/>
    <property type="project" value="TreeGrafter"/>
</dbReference>
<dbReference type="PROSITE" id="PS51748">
    <property type="entry name" value="HEXOKINASE_2"/>
    <property type="match status" value="1"/>
</dbReference>
<dbReference type="PRINTS" id="PR00475">
    <property type="entry name" value="HEXOKINASE"/>
</dbReference>
<name>A0A2U9R8N8_PICKU</name>
<dbReference type="GO" id="GO:0019158">
    <property type="term" value="F:mannokinase activity"/>
    <property type="evidence" value="ECO:0007669"/>
    <property type="project" value="TreeGrafter"/>
</dbReference>
<evidence type="ECO:0000256" key="4">
    <source>
        <dbReference type="ARBA" id="ARBA00022777"/>
    </source>
</evidence>
<dbReference type="CDD" id="cd24000">
    <property type="entry name" value="ASKHA_NBD_HK"/>
    <property type="match status" value="1"/>
</dbReference>
<dbReference type="OrthoDB" id="419537at2759"/>
<dbReference type="VEuPathDB" id="FungiDB:C5L36_0D03070"/>
<dbReference type="GO" id="GO:0006096">
    <property type="term" value="P:glycolytic process"/>
    <property type="evidence" value="ECO:0007669"/>
    <property type="project" value="UniProtKB-UniPathway"/>
</dbReference>
<feature type="domain" description="Hexokinase C-terminal" evidence="8">
    <location>
        <begin position="269"/>
        <end position="521"/>
    </location>
</feature>